<accession>A0A1L2BWY7</accession>
<dbReference type="Proteomes" id="UP000225722">
    <property type="component" value="Segment"/>
</dbReference>
<evidence type="ECO:0000313" key="1">
    <source>
        <dbReference type="EMBL" id="ALY07550.1"/>
    </source>
</evidence>
<dbReference type="EMBL" id="KU230356">
    <property type="protein sequence ID" value="ALY07550.1"/>
    <property type="molecule type" value="Genomic_DNA"/>
</dbReference>
<name>A0A1L2BWY7_9CAUD</name>
<evidence type="ECO:0000313" key="2">
    <source>
        <dbReference type="Proteomes" id="UP000225722"/>
    </source>
</evidence>
<sequence>MLNFNLLNKPELEPIIYSAARKKQPKTGNSYFHTPVTWDKNTPQKPTTVELKTIGTVAVIARPKLPAGYSLLQHESTKDLLLQIYDGRNEYEPQYIEKVWSDLQTLIAIDAIDTVTLDAISLYRDGEWISFIADDNNHNIKKYDAWLKELSDAWVNALISVGFVEIYNTEGVAGEALRLLDTLFDQLLSSDDWGATDTAENLIVNFQLANPPRRLPTDADKLLIKGAFIDLVKSKIDPLQKLLKVLE</sequence>
<keyword evidence="2" id="KW-1185">Reference proteome</keyword>
<reference evidence="2" key="1">
    <citation type="submission" date="2015-12" db="EMBL/GenBank/DDBJ databases">
        <authorList>
            <person name="Sencilo A."/>
            <person name="Bamford D.H."/>
            <person name="Roine E."/>
        </authorList>
    </citation>
    <scope>NUCLEOTIDE SEQUENCE [LARGE SCALE GENOMIC DNA]</scope>
</reference>
<protein>
    <submittedName>
        <fullName evidence="1">Uncharacterized protein</fullName>
    </submittedName>
</protein>
<organism evidence="1 2">
    <name type="scientific">Nodularia phage vB_NpeS-2AV2</name>
    <dbReference type="NCBI Taxonomy" id="1777122"/>
    <lineage>
        <taxon>Viruses</taxon>
        <taxon>Duplodnaviria</taxon>
        <taxon>Heunggongvirae</taxon>
        <taxon>Uroviricota</taxon>
        <taxon>Caudoviricetes</taxon>
        <taxon>Ravarandavirus</taxon>
        <taxon>Ravarandavirus rv2AV2</taxon>
    </lineage>
</organism>
<proteinExistence type="predicted"/>
<gene>
    <name evidence="1" type="ORF">2AV2_98</name>
</gene>